<accession>A0AAD7A522</accession>
<feature type="region of interest" description="Disordered" evidence="1">
    <location>
        <begin position="357"/>
        <end position="578"/>
    </location>
</feature>
<protein>
    <submittedName>
        <fullName evidence="2">Uncharacterized protein</fullName>
    </submittedName>
</protein>
<name>A0AAD7A522_9AGAR</name>
<feature type="region of interest" description="Disordered" evidence="1">
    <location>
        <begin position="235"/>
        <end position="272"/>
    </location>
</feature>
<evidence type="ECO:0000256" key="1">
    <source>
        <dbReference type="SAM" id="MobiDB-lite"/>
    </source>
</evidence>
<feature type="compositionally biased region" description="Pro residues" evidence="1">
    <location>
        <begin position="235"/>
        <end position="247"/>
    </location>
</feature>
<organism evidence="2 3">
    <name type="scientific">Mycena albidolilacea</name>
    <dbReference type="NCBI Taxonomy" id="1033008"/>
    <lineage>
        <taxon>Eukaryota</taxon>
        <taxon>Fungi</taxon>
        <taxon>Dikarya</taxon>
        <taxon>Basidiomycota</taxon>
        <taxon>Agaricomycotina</taxon>
        <taxon>Agaricomycetes</taxon>
        <taxon>Agaricomycetidae</taxon>
        <taxon>Agaricales</taxon>
        <taxon>Marasmiineae</taxon>
        <taxon>Mycenaceae</taxon>
        <taxon>Mycena</taxon>
    </lineage>
</organism>
<comment type="caution">
    <text evidence="2">The sequence shown here is derived from an EMBL/GenBank/DDBJ whole genome shotgun (WGS) entry which is preliminary data.</text>
</comment>
<keyword evidence="3" id="KW-1185">Reference proteome</keyword>
<evidence type="ECO:0000313" key="2">
    <source>
        <dbReference type="EMBL" id="KAJ7349689.1"/>
    </source>
</evidence>
<dbReference type="Proteomes" id="UP001218218">
    <property type="component" value="Unassembled WGS sequence"/>
</dbReference>
<evidence type="ECO:0000313" key="3">
    <source>
        <dbReference type="Proteomes" id="UP001218218"/>
    </source>
</evidence>
<gene>
    <name evidence="2" type="ORF">DFH08DRAFT_124220</name>
</gene>
<dbReference type="EMBL" id="JARIHO010000015">
    <property type="protein sequence ID" value="KAJ7349689.1"/>
    <property type="molecule type" value="Genomic_DNA"/>
</dbReference>
<feature type="compositionally biased region" description="Low complexity" evidence="1">
    <location>
        <begin position="417"/>
        <end position="439"/>
    </location>
</feature>
<dbReference type="AlphaFoldDB" id="A0AAD7A522"/>
<reference evidence="2" key="1">
    <citation type="submission" date="2023-03" db="EMBL/GenBank/DDBJ databases">
        <title>Massive genome expansion in bonnet fungi (Mycena s.s.) driven by repeated elements and novel gene families across ecological guilds.</title>
        <authorList>
            <consortium name="Lawrence Berkeley National Laboratory"/>
            <person name="Harder C.B."/>
            <person name="Miyauchi S."/>
            <person name="Viragh M."/>
            <person name="Kuo A."/>
            <person name="Thoen E."/>
            <person name="Andreopoulos B."/>
            <person name="Lu D."/>
            <person name="Skrede I."/>
            <person name="Drula E."/>
            <person name="Henrissat B."/>
            <person name="Morin E."/>
            <person name="Kohler A."/>
            <person name="Barry K."/>
            <person name="LaButti K."/>
            <person name="Morin E."/>
            <person name="Salamov A."/>
            <person name="Lipzen A."/>
            <person name="Mereny Z."/>
            <person name="Hegedus B."/>
            <person name="Baldrian P."/>
            <person name="Stursova M."/>
            <person name="Weitz H."/>
            <person name="Taylor A."/>
            <person name="Grigoriev I.V."/>
            <person name="Nagy L.G."/>
            <person name="Martin F."/>
            <person name="Kauserud H."/>
        </authorList>
    </citation>
    <scope>NUCLEOTIDE SEQUENCE</scope>
    <source>
        <strain evidence="2">CBHHK002</strain>
    </source>
</reference>
<feature type="region of interest" description="Disordered" evidence="1">
    <location>
        <begin position="303"/>
        <end position="326"/>
    </location>
</feature>
<feature type="compositionally biased region" description="Low complexity" evidence="1">
    <location>
        <begin position="460"/>
        <end position="476"/>
    </location>
</feature>
<feature type="compositionally biased region" description="Low complexity" evidence="1">
    <location>
        <begin position="359"/>
        <end position="403"/>
    </location>
</feature>
<proteinExistence type="predicted"/>
<sequence>MNCQFSFGPNRSYFCSAGAVYSWSQRSLPPTLARLIEDSAHPQALDIPYDVSFPMEPGAYALCWKTKMGEDWYEDGCLGPSYIRLARFIKNVATKPGAHTTLTVFGANASFFSMSPAGCCWQNLPPALEDDIHACMKIRRPTTVALGVQGSYVVLYNDGTIVFDLRGQYRMVETMIRNTQEAARRRGVMYIALNPFVAGEFYAVYGDGSASWNFPTAWSADVTAVSRHIKAMPVPAPAPAPTKPQPALPSTHASMPAVSSGGTGPAASGYASPVQTQAQFEPLAPMPTGGSFASVSNSSFAPVSGGTPAGHASPVQTPGHFAPLASMPTGGSFSSVSGFPSTGQAYAPIAPTATGGSNSFPSASAGQASSAHAHTTGGSTSSFSSFSSAAHTPPVHAPVPSTATGGGFPSFSSQTHPPAQSGAAPPTAATGGTTSAYPSFSSGSTHAAPPSGHASPVAATGGTTSSYPSFSSGSTRTPHHNPVTPPLLRAGPPQVTRASPQARRTPHHNPATLPLSLLLVGPPQVTQASAQGRHRPHHNPVPPTAPSRPLLRAGASRARTSPPQHTRLPPPLPLRPRLQPRAGASRAFRHTPQHNPHHRRRWVVAPRASRLRAAAARASRRS</sequence>